<organism evidence="1 2">
    <name type="scientific">Nocardioides luteus</name>
    <dbReference type="NCBI Taxonomy" id="1844"/>
    <lineage>
        <taxon>Bacteria</taxon>
        <taxon>Bacillati</taxon>
        <taxon>Actinomycetota</taxon>
        <taxon>Actinomycetes</taxon>
        <taxon>Propionibacteriales</taxon>
        <taxon>Nocardioidaceae</taxon>
        <taxon>Nocardioides</taxon>
    </lineage>
</organism>
<evidence type="ECO:0008006" key="3">
    <source>
        <dbReference type="Google" id="ProtNLM"/>
    </source>
</evidence>
<dbReference type="Proteomes" id="UP001142292">
    <property type="component" value="Unassembled WGS sequence"/>
</dbReference>
<keyword evidence="2" id="KW-1185">Reference proteome</keyword>
<reference evidence="1" key="1">
    <citation type="journal article" date="2014" name="Int. J. Syst. Evol. Microbiol.">
        <title>Complete genome of a new Firmicutes species belonging to the dominant human colonic microbiota ('Ruminococcus bicirculans') reveals two chromosomes and a selective capacity to utilize plant glucans.</title>
        <authorList>
            <consortium name="NISC Comparative Sequencing Program"/>
            <person name="Wegmann U."/>
            <person name="Louis P."/>
            <person name="Goesmann A."/>
            <person name="Henrissat B."/>
            <person name="Duncan S.H."/>
            <person name="Flint H.J."/>
        </authorList>
    </citation>
    <scope>NUCLEOTIDE SEQUENCE</scope>
    <source>
        <strain evidence="1">VKM Ac-1246</strain>
    </source>
</reference>
<gene>
    <name evidence="1" type="ORF">GCM10017579_00070</name>
</gene>
<accession>A0ABQ5SRY0</accession>
<sequence length="55" mass="5876">MSEFMPPEVVDGTLDILGRPTDHEQAASPDVEAVLGKPARGFGEWVERFAAAYGG</sequence>
<reference evidence="1" key="2">
    <citation type="submission" date="2023-01" db="EMBL/GenBank/DDBJ databases">
        <authorList>
            <person name="Sun Q."/>
            <person name="Evtushenko L."/>
        </authorList>
    </citation>
    <scope>NUCLEOTIDE SEQUENCE</scope>
    <source>
        <strain evidence="1">VKM Ac-1246</strain>
    </source>
</reference>
<dbReference type="EMBL" id="BSEL01000001">
    <property type="protein sequence ID" value="GLJ65971.1"/>
    <property type="molecule type" value="Genomic_DNA"/>
</dbReference>
<protein>
    <recommendedName>
        <fullName evidence="3">NmrA family transcriptional regulator</fullName>
    </recommendedName>
</protein>
<evidence type="ECO:0000313" key="2">
    <source>
        <dbReference type="Proteomes" id="UP001142292"/>
    </source>
</evidence>
<name>A0ABQ5SRY0_9ACTN</name>
<comment type="caution">
    <text evidence="1">The sequence shown here is derived from an EMBL/GenBank/DDBJ whole genome shotgun (WGS) entry which is preliminary data.</text>
</comment>
<evidence type="ECO:0000313" key="1">
    <source>
        <dbReference type="EMBL" id="GLJ65971.1"/>
    </source>
</evidence>
<proteinExistence type="predicted"/>